<reference evidence="1" key="1">
    <citation type="submission" date="2009-09" db="EMBL/GenBank/DDBJ databases">
        <authorList>
            <consortium name="The Broad Institute Genome Sequencing Platform"/>
            <person name="Ward D."/>
            <person name="Feldgarden M."/>
            <person name="Earl A."/>
            <person name="Young S.K."/>
            <person name="Zeng Q."/>
            <person name="Koehrsen M."/>
            <person name="Alvarado L."/>
            <person name="Berlin A."/>
            <person name="Bochicchio J."/>
            <person name="Borenstein D."/>
            <person name="Chapman S.B."/>
            <person name="Chen Z."/>
            <person name="Engels R."/>
            <person name="Freedman E."/>
            <person name="Gellesch M."/>
            <person name="Goldberg J."/>
            <person name="Griggs A."/>
            <person name="Gujja S."/>
            <person name="Heilman E."/>
            <person name="Heiman D."/>
            <person name="Hepburn T."/>
            <person name="Howarth C."/>
            <person name="Jen D."/>
            <person name="Larson L."/>
            <person name="Lewis B."/>
            <person name="Mehta T."/>
            <person name="Park D."/>
            <person name="Pearson M."/>
            <person name="Roberts A."/>
            <person name="Saif S."/>
            <person name="Shea T."/>
            <person name="Shenoy N."/>
            <person name="Sisk P."/>
            <person name="Stolte C."/>
            <person name="Sykes S."/>
            <person name="Thomson T."/>
            <person name="Walk T."/>
            <person name="White J."/>
            <person name="Yandava C."/>
            <person name="Sibley C.D."/>
            <person name="Field T.R."/>
            <person name="Grinwis M."/>
            <person name="Eshaghurshan C.S."/>
            <person name="Surette M.G."/>
            <person name="Haas B."/>
            <person name="Nusbaum C."/>
            <person name="Birren B."/>
        </authorList>
    </citation>
    <scope>NUCLEOTIDE SEQUENCE [LARGE SCALE GENOMIC DNA]</scope>
    <source>
        <strain evidence="1">ATCC 700633</strain>
    </source>
</reference>
<dbReference type="SUPFAM" id="SSF101353">
    <property type="entry name" value="Putative anticodon-binding domain of alanyl-tRNA synthetase (AlaRS)"/>
    <property type="match status" value="1"/>
</dbReference>
<dbReference type="GO" id="GO:0005737">
    <property type="term" value="C:cytoplasm"/>
    <property type="evidence" value="ECO:0007669"/>
    <property type="project" value="InterPro"/>
</dbReference>
<gene>
    <name evidence="1" type="ORF">HMPREF0446_00287</name>
</gene>
<dbReference type="AlphaFoldDB" id="D0BK02"/>
<keyword evidence="2" id="KW-1185">Reference proteome</keyword>
<dbReference type="GO" id="GO:0006419">
    <property type="term" value="P:alanyl-tRNA aminoacylation"/>
    <property type="evidence" value="ECO:0007669"/>
    <property type="project" value="InterPro"/>
</dbReference>
<dbReference type="RefSeq" id="WP_006702561.1">
    <property type="nucleotide sequence ID" value="NZ_KI391971.1"/>
</dbReference>
<dbReference type="Proteomes" id="UP000002939">
    <property type="component" value="Unassembled WGS sequence"/>
</dbReference>
<evidence type="ECO:0000313" key="2">
    <source>
        <dbReference type="Proteomes" id="UP000002939"/>
    </source>
</evidence>
<dbReference type="HOGENOM" id="CLU_681127_0_0_9"/>
<dbReference type="GO" id="GO:0004813">
    <property type="term" value="F:alanine-tRNA ligase activity"/>
    <property type="evidence" value="ECO:0007669"/>
    <property type="project" value="InterPro"/>
</dbReference>
<proteinExistence type="predicted"/>
<organism evidence="1 2">
    <name type="scientific">Granulicatella elegans ATCC 700633</name>
    <dbReference type="NCBI Taxonomy" id="626369"/>
    <lineage>
        <taxon>Bacteria</taxon>
        <taxon>Bacillati</taxon>
        <taxon>Bacillota</taxon>
        <taxon>Bacilli</taxon>
        <taxon>Lactobacillales</taxon>
        <taxon>Carnobacteriaceae</taxon>
        <taxon>Granulicatella</taxon>
    </lineage>
</organism>
<protein>
    <recommendedName>
        <fullName evidence="3">Alanine--tRNA ligase</fullName>
    </recommendedName>
</protein>
<comment type="caution">
    <text evidence="1">The sequence shown here is derived from an EMBL/GenBank/DDBJ whole genome shotgun (WGS) entry which is preliminary data.</text>
</comment>
<dbReference type="InterPro" id="IPR018162">
    <property type="entry name" value="Ala-tRNA-ligase_IIc_anticod-bd"/>
</dbReference>
<evidence type="ECO:0008006" key="3">
    <source>
        <dbReference type="Google" id="ProtNLM"/>
    </source>
</evidence>
<accession>D0BK02</accession>
<dbReference type="GO" id="GO:0005524">
    <property type="term" value="F:ATP binding"/>
    <property type="evidence" value="ECO:0007669"/>
    <property type="project" value="InterPro"/>
</dbReference>
<reference evidence="1" key="2">
    <citation type="submission" date="2011-10" db="EMBL/GenBank/DDBJ databases">
        <title>The Genome Sequence of Granulicatella elegans ATCC 700633.</title>
        <authorList>
            <consortium name="The Broad Institute Genome Sequencing Platform"/>
            <consortium name="The Broad Institute Genome Sequencing Center for Infectious Disease"/>
            <person name="Earl A."/>
            <person name="Ward D."/>
            <person name="Feldgarden M."/>
            <person name="Gevers D."/>
            <person name="Sibley C.D."/>
            <person name="Field T.R."/>
            <person name="Grinwis M."/>
            <person name="Eshaghurshan C.S."/>
            <person name="Surette M.G."/>
            <person name="Young S.K."/>
            <person name="Zeng Q."/>
            <person name="Gargeya S."/>
            <person name="Fitzgerald M."/>
            <person name="Haas B."/>
            <person name="Abouelleil A."/>
            <person name="Alvarado L."/>
            <person name="Arachchi H.M."/>
            <person name="Berlin A."/>
            <person name="Brown A."/>
            <person name="Chapman S.B."/>
            <person name="Chen Z."/>
            <person name="Dunbar C."/>
            <person name="Freedman E."/>
            <person name="Gearin G."/>
            <person name="Goldberg J."/>
            <person name="Griggs A."/>
            <person name="Gujja S."/>
            <person name="Heiman D."/>
            <person name="Howarth C."/>
            <person name="Larson L."/>
            <person name="Lui A."/>
            <person name="MacDonald P.J.P."/>
            <person name="Montmayeur A."/>
            <person name="Murphy C."/>
            <person name="Neiman D."/>
            <person name="Pearson M."/>
            <person name="Priest M."/>
            <person name="Roberts A."/>
            <person name="Saif S."/>
            <person name="Shea T."/>
            <person name="Shenoy N."/>
            <person name="Sisk P."/>
            <person name="Stolte C."/>
            <person name="Sykes S."/>
            <person name="Wortman J."/>
            <person name="Nusbaum C."/>
            <person name="Birren B."/>
        </authorList>
    </citation>
    <scope>NUCLEOTIDE SEQUENCE [LARGE SCALE GENOMIC DNA]</scope>
    <source>
        <strain evidence="1">ATCC 700633</strain>
    </source>
</reference>
<name>D0BK02_9LACT</name>
<sequence length="396" mass="46057">MENDVSLYFREIMEKVGMDYIPDSGVMYHKTLKFSSVLNIEDRFEEFFKIDGYLYTNQRCFRVTDKILEITGVEGVASPYNHMLSFFLLKQENLENALKITTDFFRKLNFLDGKTTMVLSQKMLSLINVKTKGLFDICLINSDKLSTTLGEDRFKGEYIKFYRRNKNGLVPVGSLNVIFNGESYVIDSSFLKEVIEVEYFGKNSIYELNYFKNSFIQIRDKIPESILSVGLKCINLMRVILVLLNEGIVFGNKNQEYIVRKLHRILVLELFLLFLDKEITRSEIVELMSDITLSGLSDLQNVNTINYSNQFFLETIIKETEGYIELLEKGMLKISIQSFNLEDEIILKDRYGIPSKLIKRIRNGKLENKDDNIPMNPLNKVIDMPTKNWIKALHGE</sequence>
<evidence type="ECO:0000313" key="1">
    <source>
        <dbReference type="EMBL" id="EEW93405.1"/>
    </source>
</evidence>
<dbReference type="EMBL" id="ACRF02000014">
    <property type="protein sequence ID" value="EEW93405.1"/>
    <property type="molecule type" value="Genomic_DNA"/>
</dbReference>
<dbReference type="STRING" id="626369.HMPREF0446_00287"/>